<keyword evidence="1 2" id="KW-0732">Signal</keyword>
<feature type="chain" id="PRO_5038889388" evidence="2">
    <location>
        <begin position="21"/>
        <end position="260"/>
    </location>
</feature>
<feature type="domain" description="Ionotropic glutamate receptor C-terminal" evidence="4">
    <location>
        <begin position="37"/>
        <end position="259"/>
    </location>
</feature>
<accession>A0A9D1AR29</accession>
<protein>
    <submittedName>
        <fullName evidence="5">Basic amino acid ABC transporter substrate-binding protein</fullName>
    </submittedName>
</protein>
<reference evidence="5" key="2">
    <citation type="journal article" date="2021" name="PeerJ">
        <title>Extensive microbial diversity within the chicken gut microbiome revealed by metagenomics and culture.</title>
        <authorList>
            <person name="Gilroy R."/>
            <person name="Ravi A."/>
            <person name="Getino M."/>
            <person name="Pursley I."/>
            <person name="Horton D.L."/>
            <person name="Alikhan N.F."/>
            <person name="Baker D."/>
            <person name="Gharbi K."/>
            <person name="Hall N."/>
            <person name="Watson M."/>
            <person name="Adriaenssens E.M."/>
            <person name="Foster-Nyarko E."/>
            <person name="Jarju S."/>
            <person name="Secka A."/>
            <person name="Antonio M."/>
            <person name="Oren A."/>
            <person name="Chaudhuri R.R."/>
            <person name="La Ragione R."/>
            <person name="Hildebrand F."/>
            <person name="Pallen M.J."/>
        </authorList>
    </citation>
    <scope>NUCLEOTIDE SEQUENCE</scope>
    <source>
        <strain evidence="5">ChiSxjej1B13-7958</strain>
    </source>
</reference>
<sequence length="260" mass="27853">MKKLAKIAAFLLAAVMTVSAAGCSSTKTLADIQKSGKLMMSTNAEFEPFEYKDGGEVVGIDIEISQKIAEALGVELEVTDIAFDSLIPALQSGKADLVAAGMTADEERRKSVDFSDPYFNASQAIIVTSDSEIAGPEDLADKTVGVQLGTTGDQYCTNEKGENEYTVAEVRRYNKGMEAVSDLMAGRIDAVVIDNFPAQKFVENNPDAIKVLDTALTEEEYAIAVPKGNTELLDKVNEVLASMEESGELDEIVGKYIAAE</sequence>
<dbReference type="Gene3D" id="3.40.190.10">
    <property type="entry name" value="Periplasmic binding protein-like II"/>
    <property type="match status" value="2"/>
</dbReference>
<comment type="caution">
    <text evidence="5">The sequence shown here is derived from an EMBL/GenBank/DDBJ whole genome shotgun (WGS) entry which is preliminary data.</text>
</comment>
<dbReference type="PANTHER" id="PTHR35936:SF17">
    <property type="entry name" value="ARGININE-BINDING EXTRACELLULAR PROTEIN ARTP"/>
    <property type="match status" value="1"/>
</dbReference>
<dbReference type="Pfam" id="PF00497">
    <property type="entry name" value="SBP_bac_3"/>
    <property type="match status" value="1"/>
</dbReference>
<dbReference type="EMBL" id="DVGZ01000112">
    <property type="protein sequence ID" value="HIR48070.1"/>
    <property type="molecule type" value="Genomic_DNA"/>
</dbReference>
<dbReference type="SMART" id="SM00079">
    <property type="entry name" value="PBPe"/>
    <property type="match status" value="1"/>
</dbReference>
<evidence type="ECO:0000256" key="1">
    <source>
        <dbReference type="ARBA" id="ARBA00022729"/>
    </source>
</evidence>
<dbReference type="PROSITE" id="PS51257">
    <property type="entry name" value="PROKAR_LIPOPROTEIN"/>
    <property type="match status" value="1"/>
</dbReference>
<evidence type="ECO:0000313" key="6">
    <source>
        <dbReference type="Proteomes" id="UP000824242"/>
    </source>
</evidence>
<dbReference type="GO" id="GO:0015276">
    <property type="term" value="F:ligand-gated monoatomic ion channel activity"/>
    <property type="evidence" value="ECO:0007669"/>
    <property type="project" value="InterPro"/>
</dbReference>
<reference evidence="5" key="1">
    <citation type="submission" date="2020-10" db="EMBL/GenBank/DDBJ databases">
        <authorList>
            <person name="Gilroy R."/>
        </authorList>
    </citation>
    <scope>NUCLEOTIDE SEQUENCE</scope>
    <source>
        <strain evidence="5">ChiSxjej1B13-7958</strain>
    </source>
</reference>
<feature type="domain" description="Solute-binding protein family 3/N-terminal" evidence="3">
    <location>
        <begin position="37"/>
        <end position="260"/>
    </location>
</feature>
<evidence type="ECO:0000313" key="5">
    <source>
        <dbReference type="EMBL" id="HIR48070.1"/>
    </source>
</evidence>
<gene>
    <name evidence="5" type="ORF">IAB89_10545</name>
</gene>
<dbReference type="Proteomes" id="UP000824242">
    <property type="component" value="Unassembled WGS sequence"/>
</dbReference>
<name>A0A9D1AR29_9FIRM</name>
<organism evidence="5 6">
    <name type="scientific">Candidatus Caccousia avicola</name>
    <dbReference type="NCBI Taxonomy" id="2840721"/>
    <lineage>
        <taxon>Bacteria</taxon>
        <taxon>Bacillati</taxon>
        <taxon>Bacillota</taxon>
        <taxon>Clostridia</taxon>
        <taxon>Eubacteriales</taxon>
        <taxon>Oscillospiraceae</taxon>
        <taxon>Oscillospiraceae incertae sedis</taxon>
        <taxon>Candidatus Caccousia</taxon>
    </lineage>
</organism>
<dbReference type="SUPFAM" id="SSF53850">
    <property type="entry name" value="Periplasmic binding protein-like II"/>
    <property type="match status" value="1"/>
</dbReference>
<dbReference type="PANTHER" id="PTHR35936">
    <property type="entry name" value="MEMBRANE-BOUND LYTIC MUREIN TRANSGLYCOSYLASE F"/>
    <property type="match status" value="1"/>
</dbReference>
<proteinExistence type="predicted"/>
<dbReference type="AlphaFoldDB" id="A0A9D1AR29"/>
<dbReference type="SMART" id="SM00062">
    <property type="entry name" value="PBPb"/>
    <property type="match status" value="1"/>
</dbReference>
<evidence type="ECO:0000259" key="3">
    <source>
        <dbReference type="SMART" id="SM00062"/>
    </source>
</evidence>
<dbReference type="CDD" id="cd13624">
    <property type="entry name" value="PBP2_Arg_Lys_His"/>
    <property type="match status" value="1"/>
</dbReference>
<dbReference type="InterPro" id="IPR001638">
    <property type="entry name" value="Solute-binding_3/MltF_N"/>
</dbReference>
<evidence type="ECO:0000259" key="4">
    <source>
        <dbReference type="SMART" id="SM00079"/>
    </source>
</evidence>
<evidence type="ECO:0000256" key="2">
    <source>
        <dbReference type="SAM" id="SignalP"/>
    </source>
</evidence>
<dbReference type="InterPro" id="IPR001320">
    <property type="entry name" value="Iontro_rcpt_C"/>
</dbReference>
<feature type="signal peptide" evidence="2">
    <location>
        <begin position="1"/>
        <end position="20"/>
    </location>
</feature>
<dbReference type="GO" id="GO:0016020">
    <property type="term" value="C:membrane"/>
    <property type="evidence" value="ECO:0007669"/>
    <property type="project" value="InterPro"/>
</dbReference>